<evidence type="ECO:0000313" key="2">
    <source>
        <dbReference type="EMBL" id="MBA2871925.1"/>
    </source>
</evidence>
<dbReference type="InterPro" id="IPR032710">
    <property type="entry name" value="NTF2-like_dom_sf"/>
</dbReference>
<dbReference type="Gene3D" id="3.10.450.50">
    <property type="match status" value="1"/>
</dbReference>
<accession>A0A7V9Z119</accession>
<proteinExistence type="predicted"/>
<name>A0A7V9Z119_9BACL</name>
<dbReference type="EMBL" id="JACDUU010000005">
    <property type="protein sequence ID" value="MBA2871925.1"/>
    <property type="molecule type" value="Genomic_DNA"/>
</dbReference>
<gene>
    <name evidence="2" type="ORF">HNQ85_002215</name>
</gene>
<protein>
    <recommendedName>
        <fullName evidence="1">DUF4440 domain-containing protein</fullName>
    </recommendedName>
</protein>
<dbReference type="AlphaFoldDB" id="A0A7V9Z119"/>
<evidence type="ECO:0000259" key="1">
    <source>
        <dbReference type="Pfam" id="PF14534"/>
    </source>
</evidence>
<keyword evidence="3" id="KW-1185">Reference proteome</keyword>
<dbReference type="InterPro" id="IPR027843">
    <property type="entry name" value="DUF4440"/>
</dbReference>
<evidence type="ECO:0000313" key="3">
    <source>
        <dbReference type="Proteomes" id="UP000580891"/>
    </source>
</evidence>
<organism evidence="2 3">
    <name type="scientific">[Anoxybacillus] calidus</name>
    <dbReference type="NCBI Taxonomy" id="575178"/>
    <lineage>
        <taxon>Bacteria</taxon>
        <taxon>Bacillati</taxon>
        <taxon>Bacillota</taxon>
        <taxon>Bacilli</taxon>
        <taxon>Bacillales</taxon>
        <taxon>Anoxybacillaceae</taxon>
        <taxon>Paranoxybacillus</taxon>
    </lineage>
</organism>
<dbReference type="SUPFAM" id="SSF54427">
    <property type="entry name" value="NTF2-like"/>
    <property type="match status" value="1"/>
</dbReference>
<comment type="caution">
    <text evidence="2">The sequence shown here is derived from an EMBL/GenBank/DDBJ whole genome shotgun (WGS) entry which is preliminary data.</text>
</comment>
<sequence>MIIKAFGGIGDGNHFIERTPLFTRRTILQPEVRKSVEELEILLDDDFIEFGSSGRIFNKQQVIDGLVNEPIIQMTLMDFEVKLLAPDVALTTYRVLKHKDMKYSLRSSIWKRKEDKWQMVFYQEHLQQHLNSAVGK</sequence>
<dbReference type="RefSeq" id="WP_246326851.1">
    <property type="nucleotide sequence ID" value="NZ_JACDUU010000005.1"/>
</dbReference>
<feature type="domain" description="DUF4440" evidence="1">
    <location>
        <begin position="25"/>
        <end position="119"/>
    </location>
</feature>
<dbReference type="Pfam" id="PF14534">
    <property type="entry name" value="DUF4440"/>
    <property type="match status" value="1"/>
</dbReference>
<dbReference type="Proteomes" id="UP000580891">
    <property type="component" value="Unassembled WGS sequence"/>
</dbReference>
<reference evidence="2 3" key="1">
    <citation type="submission" date="2020-07" db="EMBL/GenBank/DDBJ databases">
        <title>Genomic Encyclopedia of Type Strains, Phase IV (KMG-IV): sequencing the most valuable type-strain genomes for metagenomic binning, comparative biology and taxonomic classification.</title>
        <authorList>
            <person name="Goeker M."/>
        </authorList>
    </citation>
    <scope>NUCLEOTIDE SEQUENCE [LARGE SCALE GENOMIC DNA]</scope>
    <source>
        <strain evidence="2 3">DSM 25220</strain>
    </source>
</reference>